<evidence type="ECO:0000313" key="3">
    <source>
        <dbReference type="Proteomes" id="UP000501558"/>
    </source>
</evidence>
<dbReference type="AlphaFoldDB" id="A0AAE7CRK4"/>
<protein>
    <submittedName>
        <fullName evidence="2">Glycosyltransferase</fullName>
    </submittedName>
</protein>
<dbReference type="InterPro" id="IPR029044">
    <property type="entry name" value="Nucleotide-diphossugar_trans"/>
</dbReference>
<dbReference type="Proteomes" id="UP000501558">
    <property type="component" value="Chromosome"/>
</dbReference>
<organism evidence="2 3">
    <name type="scientific">Pseudolactococcus raffinolactis</name>
    <dbReference type="NCBI Taxonomy" id="1366"/>
    <lineage>
        <taxon>Bacteria</taxon>
        <taxon>Bacillati</taxon>
        <taxon>Bacillota</taxon>
        <taxon>Bacilli</taxon>
        <taxon>Lactobacillales</taxon>
        <taxon>Streptococcaceae</taxon>
        <taxon>Pseudolactococcus</taxon>
    </lineage>
</organism>
<evidence type="ECO:0000259" key="1">
    <source>
        <dbReference type="Pfam" id="PF00535"/>
    </source>
</evidence>
<proteinExistence type="predicted"/>
<dbReference type="GO" id="GO:0016758">
    <property type="term" value="F:hexosyltransferase activity"/>
    <property type="evidence" value="ECO:0007669"/>
    <property type="project" value="UniProtKB-ARBA"/>
</dbReference>
<evidence type="ECO:0000313" key="2">
    <source>
        <dbReference type="EMBL" id="QIW57576.1"/>
    </source>
</evidence>
<dbReference type="CDD" id="cd00761">
    <property type="entry name" value="Glyco_tranf_GTA_type"/>
    <property type="match status" value="1"/>
</dbReference>
<feature type="domain" description="Glycosyltransferase 2-like" evidence="1">
    <location>
        <begin position="9"/>
        <end position="140"/>
    </location>
</feature>
<accession>A0AAE7CRK4</accession>
<keyword evidence="3" id="KW-1185">Reference proteome</keyword>
<dbReference type="InterPro" id="IPR001173">
    <property type="entry name" value="Glyco_trans_2-like"/>
</dbReference>
<dbReference type="RefSeq" id="WP_167840969.1">
    <property type="nucleotide sequence ID" value="NZ_CP047628.1"/>
</dbReference>
<dbReference type="Pfam" id="PF00535">
    <property type="entry name" value="Glycos_transf_2"/>
    <property type="match status" value="1"/>
</dbReference>
<dbReference type="PANTHER" id="PTHR22916">
    <property type="entry name" value="GLYCOSYLTRANSFERASE"/>
    <property type="match status" value="1"/>
</dbReference>
<gene>
    <name evidence="2" type="ORF">GU334_01005</name>
</gene>
<dbReference type="PANTHER" id="PTHR22916:SF3">
    <property type="entry name" value="UDP-GLCNAC:BETAGAL BETA-1,3-N-ACETYLGLUCOSAMINYLTRANSFERASE-LIKE PROTEIN 1"/>
    <property type="match status" value="1"/>
</dbReference>
<dbReference type="EMBL" id="CP047628">
    <property type="protein sequence ID" value="QIW57576.1"/>
    <property type="molecule type" value="Genomic_DNA"/>
</dbReference>
<dbReference type="Gene3D" id="3.90.550.10">
    <property type="entry name" value="Spore Coat Polysaccharide Biosynthesis Protein SpsA, Chain A"/>
    <property type="match status" value="1"/>
</dbReference>
<dbReference type="SUPFAM" id="SSF53448">
    <property type="entry name" value="Nucleotide-diphospho-sugar transferases"/>
    <property type="match status" value="1"/>
</dbReference>
<reference evidence="2 3" key="1">
    <citation type="submission" date="2019-12" db="EMBL/GenBank/DDBJ databases">
        <title>Whole genome sequences of Lactococcus raffinolactis strains isolated from sewage.</title>
        <authorList>
            <person name="Ybazeta G."/>
            <person name="Ross M."/>
            <person name="Brabant-Kirwan D."/>
            <person name="Saleh M."/>
            <person name="Dillon J.A."/>
            <person name="Splinter K."/>
            <person name="Nokhbeh R."/>
        </authorList>
    </citation>
    <scope>NUCLEOTIDE SEQUENCE [LARGE SCALE GENOMIC DNA]</scope>
    <source>
        <strain evidence="2 3">Lr_19_14</strain>
    </source>
</reference>
<name>A0AAE7CRK4_9LACT</name>
<sequence length="324" mass="37803">MNEKSAKVTVILPVYNGEKYLSRAITSVLEQSIGQEEIKLYIINDGSIDESDVIIKKFCQLYPKQIIYVSQENQGVSFSRNLGITNCQTKWLTFIDQDDFFEKDFLDTLIKQAEKNDADVLISGYQRVGIDNEILYQTRLGKGEAAKFSNVALWAKLHKTQFLQENKITVFDNKVGEDIAFSFNELFQSDKVYCIAYIGYNWFDNSVSVSNTIQKNIVDIMPAILNLFAYCINLKQEFTKLEEYFIVLRMIGYLHLTMKSSRRKEFMTAWQELEKNISARFPKWYNNQNIYFKAKGLTPRLFLSMLAFVMIYRLKLLKYSVKNN</sequence>